<sequence length="98" mass="11018">MVHRMPKSTRSVSLWPRRLLWYSGWLVWLPVSGYGISTGNLLLAFAIGPTLFLASLFFSMQKLVCPKCGQKIRTVNTTIFNCMKCGAAFTPSESKRDT</sequence>
<feature type="transmembrane region" description="Helical" evidence="1">
    <location>
        <begin position="43"/>
        <end position="64"/>
    </location>
</feature>
<dbReference type="STRING" id="243090.RB98"/>
<dbReference type="OrthoDB" id="9924851at2"/>
<keyword evidence="2" id="KW-0689">Ribosomal protein</keyword>
<evidence type="ECO:0000313" key="2">
    <source>
        <dbReference type="EMBL" id="CAD71385.1"/>
    </source>
</evidence>
<gene>
    <name evidence="2" type="ordered locus">RB98</name>
</gene>
<dbReference type="HOGENOM" id="CLU_2331771_0_0_0"/>
<dbReference type="GO" id="GO:0005840">
    <property type="term" value="C:ribosome"/>
    <property type="evidence" value="ECO:0007669"/>
    <property type="project" value="UniProtKB-KW"/>
</dbReference>
<protein>
    <submittedName>
        <fullName evidence="2">Similar to 50S ribosomal protein L37ae</fullName>
    </submittedName>
</protein>
<keyword evidence="3" id="KW-1185">Reference proteome</keyword>
<reference evidence="2 3" key="1">
    <citation type="journal article" date="2003" name="Proc. Natl. Acad. Sci. U.S.A.">
        <title>Complete genome sequence of the marine planctomycete Pirellula sp. strain 1.</title>
        <authorList>
            <person name="Gloeckner F.O."/>
            <person name="Kube M."/>
            <person name="Bauer M."/>
            <person name="Teeling H."/>
            <person name="Lombardot T."/>
            <person name="Ludwig W."/>
            <person name="Gade D."/>
            <person name="Beck A."/>
            <person name="Borzym K."/>
            <person name="Heitmann K."/>
            <person name="Rabus R."/>
            <person name="Schlesner H."/>
            <person name="Amann R."/>
            <person name="Reinhardt R."/>
        </authorList>
    </citation>
    <scope>NUCLEOTIDE SEQUENCE [LARGE SCALE GENOMIC DNA]</scope>
    <source>
        <strain evidence="3">DSM 10527 / NCIMB 13988 / SH1</strain>
    </source>
</reference>
<dbReference type="AlphaFoldDB" id="Q7UZ98"/>
<dbReference type="EMBL" id="BX294133">
    <property type="protein sequence ID" value="CAD71385.1"/>
    <property type="molecule type" value="Genomic_DNA"/>
</dbReference>
<dbReference type="InParanoid" id="Q7UZ98"/>
<proteinExistence type="predicted"/>
<evidence type="ECO:0000313" key="3">
    <source>
        <dbReference type="Proteomes" id="UP000001025"/>
    </source>
</evidence>
<evidence type="ECO:0000256" key="1">
    <source>
        <dbReference type="SAM" id="Phobius"/>
    </source>
</evidence>
<keyword evidence="1" id="KW-1133">Transmembrane helix</keyword>
<name>Q7UZ98_RHOBA</name>
<accession>Q7UZ98</accession>
<organism evidence="2 3">
    <name type="scientific">Rhodopirellula baltica (strain DSM 10527 / NCIMB 13988 / SH1)</name>
    <dbReference type="NCBI Taxonomy" id="243090"/>
    <lineage>
        <taxon>Bacteria</taxon>
        <taxon>Pseudomonadati</taxon>
        <taxon>Planctomycetota</taxon>
        <taxon>Planctomycetia</taxon>
        <taxon>Pirellulales</taxon>
        <taxon>Pirellulaceae</taxon>
        <taxon>Rhodopirellula</taxon>
    </lineage>
</organism>
<dbReference type="Proteomes" id="UP000001025">
    <property type="component" value="Chromosome"/>
</dbReference>
<dbReference type="KEGG" id="rba:RB98"/>
<dbReference type="EnsemblBacteria" id="CAD71385">
    <property type="protein sequence ID" value="CAD71385"/>
    <property type="gene ID" value="RB98"/>
</dbReference>
<keyword evidence="1" id="KW-0472">Membrane</keyword>
<keyword evidence="2" id="KW-0687">Ribonucleoprotein</keyword>
<keyword evidence="1" id="KW-0812">Transmembrane</keyword>